<gene>
    <name evidence="2" type="ORF">NDI79_15290</name>
</gene>
<sequence>MSTPPADAFDLPETTIADVRTAIADGRVTAEALLDRYLARIDAYDDDLNAILTLNDGARERARDLDARYAEEGFVGPLHGVPTLLKDNQDTHDMPTTAGSVALADSVPPRDAFVVERLRDAGAVVVGKANLQELSFGVDTISSLGGATRNAYDLNRRPSGSSGGTAAAVAANLATVGTGSDTCSSVRSPPAFNNLVGLRPTRGLVSRTGIVPLSETQDTAGPVTRTVADAARLLDAMAGYDPEDPVTATGADAVPDDGYASHLDPDGLDGARIGVARQFLGLQGDSEDLPVDEADAAAVTAVVEEAIEEMEAAGATVLDPVDVVDVDLLGSARVLQYEFARDFDRYLARLGDAAPHGSLAEVYETGTIAPSIESRFEGAGIFDVDADSLEGDAGYLRRLRRRDRLAETVLARMVEDDLDALLYPPSTVPPVEIPEHQPFSEMNCELSAHTGLPAVVLPAGFTDEGLPVGVELLGRRFAEPRLLELGYGFERSSGHRRPPERFGELDDA</sequence>
<feature type="domain" description="Amidase" evidence="1">
    <location>
        <begin position="33"/>
        <end position="483"/>
    </location>
</feature>
<dbReference type="Gene3D" id="3.90.1300.10">
    <property type="entry name" value="Amidase signature (AS) domain"/>
    <property type="match status" value="1"/>
</dbReference>
<comment type="caution">
    <text evidence="2">The sequence shown here is derived from an EMBL/GenBank/DDBJ whole genome shotgun (WGS) entry which is preliminary data.</text>
</comment>
<dbReference type="InterPro" id="IPR036928">
    <property type="entry name" value="AS_sf"/>
</dbReference>
<dbReference type="Pfam" id="PF01425">
    <property type="entry name" value="Amidase"/>
    <property type="match status" value="1"/>
</dbReference>
<protein>
    <submittedName>
        <fullName evidence="2">Amidase family protein</fullName>
    </submittedName>
</protein>
<reference evidence="2 3" key="1">
    <citation type="submission" date="2022-06" db="EMBL/GenBank/DDBJ databases">
        <title>Halogeometricum sp. a new haloarchaeum isolate from saline soil.</title>
        <authorList>
            <person name="Strakova D."/>
            <person name="Galisteo C."/>
            <person name="Sanchez-Porro C."/>
            <person name="Ventosa A."/>
        </authorList>
    </citation>
    <scope>NUCLEOTIDE SEQUENCE [LARGE SCALE GENOMIC DNA]</scope>
    <source>
        <strain evidence="3">S3BR25-2</strain>
    </source>
</reference>
<organism evidence="2 3">
    <name type="scientific">Halogeometricum luteum</name>
    <dbReference type="NCBI Taxonomy" id="2950537"/>
    <lineage>
        <taxon>Archaea</taxon>
        <taxon>Methanobacteriati</taxon>
        <taxon>Methanobacteriota</taxon>
        <taxon>Stenosarchaea group</taxon>
        <taxon>Halobacteria</taxon>
        <taxon>Halobacteriales</taxon>
        <taxon>Haloferacaceae</taxon>
        <taxon>Halogeometricum</taxon>
    </lineage>
</organism>
<name>A0ABU2G4W6_9EURY</name>
<evidence type="ECO:0000313" key="2">
    <source>
        <dbReference type="EMBL" id="MDS0295536.1"/>
    </source>
</evidence>
<dbReference type="EMBL" id="JAMQOQ010000004">
    <property type="protein sequence ID" value="MDS0295536.1"/>
    <property type="molecule type" value="Genomic_DNA"/>
</dbReference>
<dbReference type="PANTHER" id="PTHR42678:SF5">
    <property type="entry name" value="GLUTAMYL-TRNA(GLN) AMIDOTRANSFERASE SUBUNIT A"/>
    <property type="match status" value="1"/>
</dbReference>
<dbReference type="Proteomes" id="UP001254813">
    <property type="component" value="Unassembled WGS sequence"/>
</dbReference>
<dbReference type="PANTHER" id="PTHR42678">
    <property type="entry name" value="AMIDASE"/>
    <property type="match status" value="1"/>
</dbReference>
<keyword evidence="3" id="KW-1185">Reference proteome</keyword>
<evidence type="ECO:0000259" key="1">
    <source>
        <dbReference type="Pfam" id="PF01425"/>
    </source>
</evidence>
<proteinExistence type="predicted"/>
<dbReference type="RefSeq" id="WP_310929461.1">
    <property type="nucleotide sequence ID" value="NZ_JAMQOQ010000004.1"/>
</dbReference>
<evidence type="ECO:0000313" key="3">
    <source>
        <dbReference type="Proteomes" id="UP001254813"/>
    </source>
</evidence>
<accession>A0ABU2G4W6</accession>
<dbReference type="SUPFAM" id="SSF75304">
    <property type="entry name" value="Amidase signature (AS) enzymes"/>
    <property type="match status" value="1"/>
</dbReference>
<dbReference type="InterPro" id="IPR023631">
    <property type="entry name" value="Amidase_dom"/>
</dbReference>